<evidence type="ECO:0000256" key="3">
    <source>
        <dbReference type="ARBA" id="ARBA00022989"/>
    </source>
</evidence>
<keyword evidence="4" id="KW-0472">Membrane</keyword>
<dbReference type="Proteomes" id="UP000325105">
    <property type="component" value="Unassembled WGS sequence"/>
</dbReference>
<keyword evidence="2" id="KW-0812">Transmembrane</keyword>
<proteinExistence type="predicted"/>
<dbReference type="AlphaFoldDB" id="A0A5S5DPU4"/>
<dbReference type="EMBL" id="VNHX01000004">
    <property type="protein sequence ID" value="TYP96852.1"/>
    <property type="molecule type" value="Genomic_DNA"/>
</dbReference>
<evidence type="ECO:0000256" key="1">
    <source>
        <dbReference type="ARBA" id="ARBA00004127"/>
    </source>
</evidence>
<gene>
    <name evidence="6" type="ORF">BC792_10474</name>
</gene>
<dbReference type="Pfam" id="PF06803">
    <property type="entry name" value="DUF1232"/>
    <property type="match status" value="1"/>
</dbReference>
<evidence type="ECO:0000313" key="7">
    <source>
        <dbReference type="Proteomes" id="UP000325105"/>
    </source>
</evidence>
<comment type="caution">
    <text evidence="6">The sequence shown here is derived from an EMBL/GenBank/DDBJ whole genome shotgun (WGS) entry which is preliminary data.</text>
</comment>
<sequence>MLFEQFRSRRITSEDLEAADKKATLLEDKMDDFRLLIAMCKDSMAGRYALSKWNLSVVVATIIYVVSPLDAIPDMIPVLGWLDDISIVGYAISKLAEEMKRYQQFRKENRLSAE</sequence>
<evidence type="ECO:0000313" key="6">
    <source>
        <dbReference type="EMBL" id="TYP96852.1"/>
    </source>
</evidence>
<evidence type="ECO:0000256" key="2">
    <source>
        <dbReference type="ARBA" id="ARBA00022692"/>
    </source>
</evidence>
<reference evidence="6 7" key="1">
    <citation type="submission" date="2019-07" db="EMBL/GenBank/DDBJ databases">
        <title>Genomic Encyclopedia of Archaeal and Bacterial Type Strains, Phase II (KMG-II): from individual species to whole genera.</title>
        <authorList>
            <person name="Goeker M."/>
        </authorList>
    </citation>
    <scope>NUCLEOTIDE SEQUENCE [LARGE SCALE GENOMIC DNA]</scope>
    <source>
        <strain evidence="6 7">DSM 18850</strain>
    </source>
</reference>
<keyword evidence="3" id="KW-1133">Transmembrane helix</keyword>
<name>A0A5S5DPU4_9SPHI</name>
<dbReference type="InterPro" id="IPR010652">
    <property type="entry name" value="DUF1232"/>
</dbReference>
<keyword evidence="7" id="KW-1185">Reference proteome</keyword>
<protein>
    <submittedName>
        <fullName evidence="6">Uncharacterized membrane protein YkvA (DUF1232 family)</fullName>
    </submittedName>
</protein>
<accession>A0A5S5DPU4</accession>
<dbReference type="GO" id="GO:0012505">
    <property type="term" value="C:endomembrane system"/>
    <property type="evidence" value="ECO:0007669"/>
    <property type="project" value="UniProtKB-SubCell"/>
</dbReference>
<feature type="domain" description="DUF1232" evidence="5">
    <location>
        <begin position="57"/>
        <end position="88"/>
    </location>
</feature>
<evidence type="ECO:0000259" key="5">
    <source>
        <dbReference type="Pfam" id="PF06803"/>
    </source>
</evidence>
<comment type="subcellular location">
    <subcellularLocation>
        <location evidence="1">Endomembrane system</location>
        <topology evidence="1">Multi-pass membrane protein</topology>
    </subcellularLocation>
</comment>
<organism evidence="6 7">
    <name type="scientific">Sphingobacterium allocomposti</name>
    <dbReference type="NCBI Taxonomy" id="415956"/>
    <lineage>
        <taxon>Bacteria</taxon>
        <taxon>Pseudomonadati</taxon>
        <taxon>Bacteroidota</taxon>
        <taxon>Sphingobacteriia</taxon>
        <taxon>Sphingobacteriales</taxon>
        <taxon>Sphingobacteriaceae</taxon>
        <taxon>Sphingobacterium</taxon>
    </lineage>
</organism>
<evidence type="ECO:0000256" key="4">
    <source>
        <dbReference type="ARBA" id="ARBA00023136"/>
    </source>
</evidence>